<proteinExistence type="predicted"/>
<dbReference type="AlphaFoldDB" id="A0AAD4U210"/>
<evidence type="ECO:0000313" key="2">
    <source>
        <dbReference type="EMBL" id="KAI4535730.1"/>
    </source>
</evidence>
<dbReference type="EMBL" id="JAKZEL010000017">
    <property type="protein sequence ID" value="KAI4535730.1"/>
    <property type="molecule type" value="Genomic_DNA"/>
</dbReference>
<feature type="transmembrane region" description="Helical" evidence="1">
    <location>
        <begin position="85"/>
        <end position="104"/>
    </location>
</feature>
<dbReference type="Proteomes" id="UP001214576">
    <property type="component" value="Unassembled WGS sequence"/>
</dbReference>
<evidence type="ECO:0000256" key="1">
    <source>
        <dbReference type="SAM" id="Phobius"/>
    </source>
</evidence>
<keyword evidence="1" id="KW-0472">Membrane</keyword>
<organism evidence="2 3">
    <name type="scientific">Ovis ammon polii</name>
    <dbReference type="NCBI Taxonomy" id="230172"/>
    <lineage>
        <taxon>Eukaryota</taxon>
        <taxon>Metazoa</taxon>
        <taxon>Chordata</taxon>
        <taxon>Craniata</taxon>
        <taxon>Vertebrata</taxon>
        <taxon>Euteleostomi</taxon>
        <taxon>Mammalia</taxon>
        <taxon>Eutheria</taxon>
        <taxon>Laurasiatheria</taxon>
        <taxon>Artiodactyla</taxon>
        <taxon>Ruminantia</taxon>
        <taxon>Pecora</taxon>
        <taxon>Bovidae</taxon>
        <taxon>Caprinae</taxon>
        <taxon>Ovis</taxon>
    </lineage>
</organism>
<evidence type="ECO:0000313" key="3">
    <source>
        <dbReference type="Proteomes" id="UP001214576"/>
    </source>
</evidence>
<keyword evidence="1" id="KW-1133">Transmembrane helix</keyword>
<sequence length="230" mass="25241">MFRMDTLRSRQAQASRALHSRHEALCLADFCAASFGCSSDPVLFTVRFKSGLRGPSKNLQQNGIHFMIEDPLECRVSSQPGANRLFLGIVTALTVLVSLHLAHLPSHRSPVRKTSPPSLALSKSESSIMLLLKGSLFKGALLSPQVDSDLSEVLDLITPPGYASDENSGSSFPVVNLRRGRIKESVVAFPFFSDFDFLFLLCVSENGFEFGCFKAEQITVIQMNESLNLT</sequence>
<name>A0AAD4U210_OVIAM</name>
<comment type="caution">
    <text evidence="2">The sequence shown here is derived from an EMBL/GenBank/DDBJ whole genome shotgun (WGS) entry which is preliminary data.</text>
</comment>
<gene>
    <name evidence="2" type="ORF">MG293_014057</name>
</gene>
<reference evidence="2" key="1">
    <citation type="submission" date="2022-03" db="EMBL/GenBank/DDBJ databases">
        <title>Genomic analyses of argali, domestic sheep and their hybrids provide insights into chromosomal evolution, heterosis and genetic basis of agronomic traits.</title>
        <authorList>
            <person name="Li M."/>
        </authorList>
    </citation>
    <scope>NUCLEOTIDE SEQUENCE</scope>
    <source>
        <strain evidence="2">CAU-MHL-2022a</strain>
        <tissue evidence="2">Skin</tissue>
    </source>
</reference>
<keyword evidence="3" id="KW-1185">Reference proteome</keyword>
<accession>A0AAD4U210</accession>
<keyword evidence="1" id="KW-0812">Transmembrane</keyword>
<protein>
    <submittedName>
        <fullName evidence="2">Uncharacterized protein</fullName>
    </submittedName>
</protein>